<organism evidence="1 2">
    <name type="scientific">Prosthecodimorpha staleyi</name>
    <dbReference type="NCBI Taxonomy" id="2840188"/>
    <lineage>
        <taxon>Bacteria</taxon>
        <taxon>Pseudomonadati</taxon>
        <taxon>Pseudomonadota</taxon>
        <taxon>Alphaproteobacteria</taxon>
        <taxon>Hyphomicrobiales</taxon>
        <taxon>Ancalomicrobiaceae</taxon>
        <taxon>Prosthecodimorpha</taxon>
    </lineage>
</organism>
<comment type="caution">
    <text evidence="1">The sequence shown here is derived from an EMBL/GenBank/DDBJ whole genome shotgun (WGS) entry which is preliminary data.</text>
</comment>
<evidence type="ECO:0000313" key="2">
    <source>
        <dbReference type="Proteomes" id="UP000766595"/>
    </source>
</evidence>
<protein>
    <submittedName>
        <fullName evidence="1">Uncharacterized protein</fullName>
    </submittedName>
</protein>
<gene>
    <name evidence="1" type="ORF">KL771_24435</name>
</gene>
<proteinExistence type="predicted"/>
<reference evidence="1 2" key="1">
    <citation type="submission" date="2021-06" db="EMBL/GenBank/DDBJ databases">
        <authorList>
            <person name="Grouzdev D.S."/>
            <person name="Koziaeva V."/>
        </authorList>
    </citation>
    <scope>NUCLEOTIDE SEQUENCE [LARGE SCALE GENOMIC DNA]</scope>
    <source>
        <strain evidence="1 2">22</strain>
    </source>
</reference>
<dbReference type="Proteomes" id="UP000766595">
    <property type="component" value="Unassembled WGS sequence"/>
</dbReference>
<keyword evidence="2" id="KW-1185">Reference proteome</keyword>
<dbReference type="RefSeq" id="WP_261971131.1">
    <property type="nucleotide sequence ID" value="NZ_JAHHZF010000014.1"/>
</dbReference>
<sequence>MTASDHPWSNLEIKDSPLRIGILPERAKQRFRELDIGDDVAAVLAPQEVSPSGQHDKPATRRLIGHLDERSDGLRGCGIKDSISEVDFDDSQHSQEVVKLQSMSVAQPIERQDEAVCLLNQSLYIWL</sequence>
<name>A0A947DA27_9HYPH</name>
<dbReference type="EMBL" id="JAHHZF010000014">
    <property type="protein sequence ID" value="MBT9292631.1"/>
    <property type="molecule type" value="Genomic_DNA"/>
</dbReference>
<accession>A0A947DA27</accession>
<dbReference type="AlphaFoldDB" id="A0A947DA27"/>
<evidence type="ECO:0000313" key="1">
    <source>
        <dbReference type="EMBL" id="MBT9292631.1"/>
    </source>
</evidence>